<gene>
    <name evidence="1" type="ORF">LY28_00251</name>
</gene>
<protein>
    <submittedName>
        <fullName evidence="1">Uncharacterized protein</fullName>
    </submittedName>
</protein>
<dbReference type="Proteomes" id="UP000248132">
    <property type="component" value="Unassembled WGS sequence"/>
</dbReference>
<reference evidence="1 2" key="1">
    <citation type="submission" date="2018-06" db="EMBL/GenBank/DDBJ databases">
        <title>Genomic Encyclopedia of Type Strains, Phase I: the one thousand microbial genomes (KMG-I) project.</title>
        <authorList>
            <person name="Kyrpides N."/>
        </authorList>
    </citation>
    <scope>NUCLEOTIDE SEQUENCE [LARGE SCALE GENOMIC DNA]</scope>
    <source>
        <strain evidence="1 2">DSM 19573</strain>
    </source>
</reference>
<proteinExistence type="predicted"/>
<dbReference type="OrthoDB" id="9553562at2"/>
<comment type="caution">
    <text evidence="1">The sequence shown here is derived from an EMBL/GenBank/DDBJ whole genome shotgun (WGS) entry which is preliminary data.</text>
</comment>
<sequence>MTNKFIEWVGNLGKPEFSKINKAIELQPQNFMTAADNSTPCPVVCNTRLVGSNAGDALNADSRYINYKVTGQTAQAQELLAQSPATVLAMILALTQQKTGFNPSDPAQAGNMNDYLRYVKELFQCPVLANEVNDQINCSYGSDWASTINIILGYYKGIQPADLNTLSDSLWAIARAASSCPNTSETMNLFVQNALNVEDGCKIYMYKTFVEMVEEKHKGSGKNAPVYTSDCTNFQLYRSVFHLDYKEMASYSAYLMGQTDANLHSWLNDNSAPMGTQAVNWTCNL</sequence>
<dbReference type="AlphaFoldDB" id="A0A318Y459"/>
<keyword evidence="2" id="KW-1185">Reference proteome</keyword>
<name>A0A318Y459_9FIRM</name>
<organism evidence="1 2">
    <name type="scientific">Ruminiclostridium sufflavum DSM 19573</name>
    <dbReference type="NCBI Taxonomy" id="1121337"/>
    <lineage>
        <taxon>Bacteria</taxon>
        <taxon>Bacillati</taxon>
        <taxon>Bacillota</taxon>
        <taxon>Clostridia</taxon>
        <taxon>Eubacteriales</taxon>
        <taxon>Oscillospiraceae</taxon>
        <taxon>Ruminiclostridium</taxon>
    </lineage>
</organism>
<dbReference type="EMBL" id="QKMR01000001">
    <property type="protein sequence ID" value="PYG90368.1"/>
    <property type="molecule type" value="Genomic_DNA"/>
</dbReference>
<evidence type="ECO:0000313" key="1">
    <source>
        <dbReference type="EMBL" id="PYG90368.1"/>
    </source>
</evidence>
<dbReference type="RefSeq" id="WP_110460339.1">
    <property type="nucleotide sequence ID" value="NZ_QKMR01000001.1"/>
</dbReference>
<evidence type="ECO:0000313" key="2">
    <source>
        <dbReference type="Proteomes" id="UP000248132"/>
    </source>
</evidence>
<accession>A0A318Y459</accession>